<name>A0ABP7TYW1_9ACTN</name>
<dbReference type="Gene3D" id="2.80.10.50">
    <property type="match status" value="1"/>
</dbReference>
<reference evidence="3" key="1">
    <citation type="journal article" date="2019" name="Int. J. Syst. Evol. Microbiol.">
        <title>The Global Catalogue of Microorganisms (GCM) 10K type strain sequencing project: providing services to taxonomists for standard genome sequencing and annotation.</title>
        <authorList>
            <consortium name="The Broad Institute Genomics Platform"/>
            <consortium name="The Broad Institute Genome Sequencing Center for Infectious Disease"/>
            <person name="Wu L."/>
            <person name="Ma J."/>
        </authorList>
    </citation>
    <scope>NUCLEOTIDE SEQUENCE [LARGE SCALE GENOMIC DNA]</scope>
    <source>
        <strain evidence="3">JCM 16924</strain>
    </source>
</reference>
<dbReference type="InterPro" id="IPR007934">
    <property type="entry name" value="AbfB_ABD"/>
</dbReference>
<dbReference type="RefSeq" id="WP_345572010.1">
    <property type="nucleotide sequence ID" value="NZ_BAAAZX010000067.1"/>
</dbReference>
<evidence type="ECO:0000313" key="3">
    <source>
        <dbReference type="Proteomes" id="UP001500456"/>
    </source>
</evidence>
<accession>A0ABP7TYW1</accession>
<protein>
    <recommendedName>
        <fullName evidence="1">Alpha-L-arabinofuranosidase B arabinose-binding domain-containing protein</fullName>
    </recommendedName>
</protein>
<evidence type="ECO:0000259" key="1">
    <source>
        <dbReference type="Pfam" id="PF05270"/>
    </source>
</evidence>
<feature type="domain" description="Alpha-L-arabinofuranosidase B arabinose-binding" evidence="1">
    <location>
        <begin position="117"/>
        <end position="244"/>
    </location>
</feature>
<gene>
    <name evidence="2" type="ORF">GCM10022232_93690</name>
</gene>
<comment type="caution">
    <text evidence="2">The sequence shown here is derived from an EMBL/GenBank/DDBJ whole genome shotgun (WGS) entry which is preliminary data.</text>
</comment>
<dbReference type="Proteomes" id="UP001500456">
    <property type="component" value="Unassembled WGS sequence"/>
</dbReference>
<proteinExistence type="predicted"/>
<keyword evidence="3" id="KW-1185">Reference proteome</keyword>
<dbReference type="InterPro" id="IPR036195">
    <property type="entry name" value="AbfB_ABD_sf"/>
</dbReference>
<dbReference type="EMBL" id="BAAAZX010000067">
    <property type="protein sequence ID" value="GAA4033085.1"/>
    <property type="molecule type" value="Genomic_DNA"/>
</dbReference>
<evidence type="ECO:0000313" key="2">
    <source>
        <dbReference type="EMBL" id="GAA4033085.1"/>
    </source>
</evidence>
<dbReference type="Pfam" id="PF05270">
    <property type="entry name" value="AbfB"/>
    <property type="match status" value="1"/>
</dbReference>
<sequence>MAADGEFNLATNTRLATHRSDVLPDCDCEGGGAVSSTFNVDGDLDFYLAPVRYGHTNSGGDVATPGSLAAAFAAGPVGGIALMFGLAGIVADPLWAYELRDGRYGKLSASLAGAPSKFKSHNIPEHYIRHRNFLGEISPDGQPADDFKFTIVHRGSDLVALKSVNFPDRYLRHQNSEIKLHASAGPDDAPWRQDSTFQMITGLADPAGISFRSTNYPDRFVRHRNFRLYIEPADSPLARPDATFYRIKA</sequence>
<dbReference type="SUPFAM" id="SSF110221">
    <property type="entry name" value="AbfB domain"/>
    <property type="match status" value="1"/>
</dbReference>
<organism evidence="2 3">
    <name type="scientific">Streptomyces plumbiresistens</name>
    <dbReference type="NCBI Taxonomy" id="511811"/>
    <lineage>
        <taxon>Bacteria</taxon>
        <taxon>Bacillati</taxon>
        <taxon>Actinomycetota</taxon>
        <taxon>Actinomycetes</taxon>
        <taxon>Kitasatosporales</taxon>
        <taxon>Streptomycetaceae</taxon>
        <taxon>Streptomyces</taxon>
    </lineage>
</organism>
<dbReference type="CDD" id="cd23399">
    <property type="entry name" value="beta-trefoil_ABD_ABFB"/>
    <property type="match status" value="1"/>
</dbReference>